<dbReference type="SFLD" id="SFLDS00019">
    <property type="entry name" value="Glutathione_Transferase_(cytos"/>
    <property type="match status" value="1"/>
</dbReference>
<dbReference type="Pfam" id="PF14497">
    <property type="entry name" value="GST_C_3"/>
    <property type="match status" value="1"/>
</dbReference>
<evidence type="ECO:0000259" key="2">
    <source>
        <dbReference type="PROSITE" id="PS50404"/>
    </source>
</evidence>
<dbReference type="InterPro" id="IPR004046">
    <property type="entry name" value="GST_C"/>
</dbReference>
<dbReference type="InterPro" id="IPR036282">
    <property type="entry name" value="Glutathione-S-Trfase_C_sf"/>
</dbReference>
<sequence length="239" mass="27901">MAKDMTLYWGAGSPPCWRVMIALEEKDLRGYNSHQLSFEKMEHKSKRVLDINPRGQLPTFHDGQLVINESCAVCIYLESNFKKQGNELIPTCPNEQALMYQRVFEAVPLGQKLGDVIYYEWKFPEGERHESAKERNKNAVALELSLWERYLKQTGPFLAGKTFSLADVVVFPNIAYAFYYGLCPERFPKLAQYYNLLKERPSIKKTWPPNWEERPSIKKTWPSNWDVKKDLLKELQNTS</sequence>
<dbReference type="CDD" id="cd00299">
    <property type="entry name" value="GST_C_family"/>
    <property type="match status" value="1"/>
</dbReference>
<dbReference type="Gene3D" id="1.20.1050.10">
    <property type="match status" value="1"/>
</dbReference>
<dbReference type="SUPFAM" id="SSF47616">
    <property type="entry name" value="GST C-terminal domain-like"/>
    <property type="match status" value="1"/>
</dbReference>
<evidence type="ECO:0000256" key="1">
    <source>
        <dbReference type="ARBA" id="ARBA00007409"/>
    </source>
</evidence>
<feature type="domain" description="GST C-terminal" evidence="3">
    <location>
        <begin position="92"/>
        <end position="216"/>
    </location>
</feature>
<protein>
    <submittedName>
        <fullName evidence="4">Glutathione S-transferase rho</fullName>
    </submittedName>
</protein>
<evidence type="ECO:0000313" key="5">
    <source>
        <dbReference type="Proteomes" id="UP000264820"/>
    </source>
</evidence>
<dbReference type="InterPro" id="IPR040079">
    <property type="entry name" value="Glutathione_S-Trfase"/>
</dbReference>
<dbReference type="Pfam" id="PF13409">
    <property type="entry name" value="GST_N_2"/>
    <property type="match status" value="1"/>
</dbReference>
<dbReference type="PANTHER" id="PTHR44051:SF8">
    <property type="entry name" value="GLUTATHIONE S-TRANSFERASE GSTA"/>
    <property type="match status" value="1"/>
</dbReference>
<dbReference type="InterPro" id="IPR036249">
    <property type="entry name" value="Thioredoxin-like_sf"/>
</dbReference>
<dbReference type="STRING" id="109280.ENSHCOP00000003305"/>
<dbReference type="OMA" id="WEERPSI"/>
<keyword evidence="5" id="KW-1185">Reference proteome</keyword>
<organism evidence="4 5">
    <name type="scientific">Hippocampus comes</name>
    <name type="common">Tiger tail seahorse</name>
    <dbReference type="NCBI Taxonomy" id="109280"/>
    <lineage>
        <taxon>Eukaryota</taxon>
        <taxon>Metazoa</taxon>
        <taxon>Chordata</taxon>
        <taxon>Craniata</taxon>
        <taxon>Vertebrata</taxon>
        <taxon>Euteleostomi</taxon>
        <taxon>Actinopterygii</taxon>
        <taxon>Neopterygii</taxon>
        <taxon>Teleostei</taxon>
        <taxon>Neoteleostei</taxon>
        <taxon>Acanthomorphata</taxon>
        <taxon>Syngnathiaria</taxon>
        <taxon>Syngnathiformes</taxon>
        <taxon>Syngnathoidei</taxon>
        <taxon>Syngnathidae</taxon>
        <taxon>Hippocampus</taxon>
    </lineage>
</organism>
<feature type="domain" description="GST N-terminal" evidence="2">
    <location>
        <begin position="3"/>
        <end position="85"/>
    </location>
</feature>
<comment type="similarity">
    <text evidence="1">Belongs to the GST superfamily.</text>
</comment>
<dbReference type="PROSITE" id="PS50404">
    <property type="entry name" value="GST_NTER"/>
    <property type="match status" value="1"/>
</dbReference>
<dbReference type="FunFam" id="3.40.30.10:FF:000221">
    <property type="entry name" value="Glutathione S-transferase rho"/>
    <property type="match status" value="1"/>
</dbReference>
<accession>A0A3Q2XFY2</accession>
<proteinExistence type="inferred from homology"/>
<dbReference type="Proteomes" id="UP000264820">
    <property type="component" value="Unplaced"/>
</dbReference>
<dbReference type="Gene3D" id="3.40.30.10">
    <property type="entry name" value="Glutaredoxin"/>
    <property type="match status" value="1"/>
</dbReference>
<dbReference type="SUPFAM" id="SSF52833">
    <property type="entry name" value="Thioredoxin-like"/>
    <property type="match status" value="1"/>
</dbReference>
<evidence type="ECO:0000259" key="3">
    <source>
        <dbReference type="PROSITE" id="PS50405"/>
    </source>
</evidence>
<dbReference type="PANTHER" id="PTHR44051">
    <property type="entry name" value="GLUTATHIONE S-TRANSFERASE-RELATED"/>
    <property type="match status" value="1"/>
</dbReference>
<dbReference type="PROSITE" id="PS50405">
    <property type="entry name" value="GST_CTER"/>
    <property type="match status" value="1"/>
</dbReference>
<evidence type="ECO:0000313" key="4">
    <source>
        <dbReference type="Ensembl" id="ENSHCOP00000003305.1"/>
    </source>
</evidence>
<reference evidence="4" key="1">
    <citation type="submission" date="2025-08" db="UniProtKB">
        <authorList>
            <consortium name="Ensembl"/>
        </authorList>
    </citation>
    <scope>IDENTIFICATION</scope>
</reference>
<dbReference type="InterPro" id="IPR010987">
    <property type="entry name" value="Glutathione-S-Trfase_C-like"/>
</dbReference>
<dbReference type="AlphaFoldDB" id="A0A3Q2XFY2"/>
<dbReference type="Ensembl" id="ENSHCOT00000008958.1">
    <property type="protein sequence ID" value="ENSHCOP00000003305.1"/>
    <property type="gene ID" value="ENSHCOG00000004621.1"/>
</dbReference>
<dbReference type="InterPro" id="IPR004045">
    <property type="entry name" value="Glutathione_S-Trfase_N"/>
</dbReference>
<dbReference type="SFLD" id="SFLDG00358">
    <property type="entry name" value="Main_(cytGST)"/>
    <property type="match status" value="1"/>
</dbReference>
<name>A0A3Q2XFY2_HIPCM</name>
<dbReference type="GeneTree" id="ENSGT00510000049601"/>
<reference evidence="4" key="2">
    <citation type="submission" date="2025-09" db="UniProtKB">
        <authorList>
            <consortium name="Ensembl"/>
        </authorList>
    </citation>
    <scope>IDENTIFICATION</scope>
</reference>
<dbReference type="CDD" id="cd00570">
    <property type="entry name" value="GST_N_family"/>
    <property type="match status" value="1"/>
</dbReference>